<comment type="caution">
    <text evidence="1">The sequence shown here is derived from an EMBL/GenBank/DDBJ whole genome shotgun (WGS) entry which is preliminary data.</text>
</comment>
<keyword evidence="2" id="KW-1185">Reference proteome</keyword>
<dbReference type="PANTHER" id="PTHR34822">
    <property type="entry name" value="GRPB DOMAIN PROTEIN (AFU_ORTHOLOGUE AFUA_1G01530)"/>
    <property type="match status" value="1"/>
</dbReference>
<evidence type="ECO:0000313" key="1">
    <source>
        <dbReference type="EMBL" id="RAI82118.1"/>
    </source>
</evidence>
<name>A0A2G5NNR6_9STAP</name>
<dbReference type="InterPro" id="IPR043519">
    <property type="entry name" value="NT_sf"/>
</dbReference>
<dbReference type="SUPFAM" id="SSF81301">
    <property type="entry name" value="Nucleotidyltransferase"/>
    <property type="match status" value="1"/>
</dbReference>
<dbReference type="AlphaFoldDB" id="A0A2G5NNR6"/>
<sequence>MRKLEIVPYNSEWPNMFQNEKIALSQILNDEVINIQHIGITSIPGLIAKPIIDILIVVKDIKKIDEYNTALEVIGYEAKGENGIPNRRYFQKGGDNRTHHLHIYEVNDFNIIRHVAFRDYLIAHSEQANRYADKKLALVKQNATDIEAYIEGKNDLVKELEEHAIEWYEK</sequence>
<gene>
    <name evidence="1" type="ORF">BFS35_000080</name>
</gene>
<dbReference type="Gene3D" id="3.30.460.10">
    <property type="entry name" value="Beta Polymerase, domain 2"/>
    <property type="match status" value="1"/>
</dbReference>
<protein>
    <submittedName>
        <fullName evidence="1">GrpB family protein</fullName>
    </submittedName>
</protein>
<dbReference type="EMBL" id="MJBI02000001">
    <property type="protein sequence ID" value="RAI82118.1"/>
    <property type="molecule type" value="Genomic_DNA"/>
</dbReference>
<dbReference type="Pfam" id="PF04229">
    <property type="entry name" value="GrpB"/>
    <property type="match status" value="1"/>
</dbReference>
<dbReference type="InterPro" id="IPR007344">
    <property type="entry name" value="GrpB/CoaE"/>
</dbReference>
<dbReference type="PANTHER" id="PTHR34822:SF1">
    <property type="entry name" value="GRPB FAMILY PROTEIN"/>
    <property type="match status" value="1"/>
</dbReference>
<proteinExistence type="predicted"/>
<dbReference type="Proteomes" id="UP000229523">
    <property type="component" value="Unassembled WGS sequence"/>
</dbReference>
<accession>A0A2G5NNR6</accession>
<dbReference type="RefSeq" id="WP_099579643.1">
    <property type="nucleotide sequence ID" value="NZ_MJBI02000001.1"/>
</dbReference>
<organism evidence="1 2">
    <name type="scientific">Macrococcoides goetzii</name>
    <dbReference type="NCBI Taxonomy" id="1891097"/>
    <lineage>
        <taxon>Bacteria</taxon>
        <taxon>Bacillati</taxon>
        <taxon>Bacillota</taxon>
        <taxon>Bacilli</taxon>
        <taxon>Bacillales</taxon>
        <taxon>Staphylococcaceae</taxon>
        <taxon>Macrococcoides</taxon>
    </lineage>
</organism>
<evidence type="ECO:0000313" key="2">
    <source>
        <dbReference type="Proteomes" id="UP000229523"/>
    </source>
</evidence>
<reference evidence="1 2" key="1">
    <citation type="journal article" date="2018" name="Front. Microbiol.">
        <title>Description and Comparative Genomics of Macrococcus caseolyticus subsp. hominis subsp. nov., Macrococcus goetzii sp. nov., Macrococcus epidermidis sp. nov., and Macrococcus bohemicus sp. nov., Novel Macrococci From Human Clinical Material With Virulence Potential and Suspected Uptake of Foreign DNA by Natural Transformation.</title>
        <authorList>
            <person name="Maslanova I."/>
            <person name="Wertheimer Z."/>
            <person name="Sedlacek I."/>
            <person name="Svec P."/>
            <person name="Indrakova A."/>
            <person name="Kovarovic V."/>
            <person name="Schumann P."/>
            <person name="Sproer C."/>
            <person name="Kralova S."/>
            <person name="Sedo O."/>
            <person name="Kristofova L."/>
            <person name="Vrbovska V."/>
            <person name="Fuzik T."/>
            <person name="Petras P."/>
            <person name="Zdrahal Z."/>
            <person name="Ruzickova V."/>
            <person name="Doskar J."/>
            <person name="Pantucek R."/>
        </authorList>
    </citation>
    <scope>NUCLEOTIDE SEQUENCE [LARGE SCALE GENOMIC DNA]</scope>
    <source>
        <strain evidence="1 2">CCM 4927</strain>
    </source>
</reference>